<dbReference type="SUPFAM" id="SSF56801">
    <property type="entry name" value="Acetyl-CoA synthetase-like"/>
    <property type="match status" value="1"/>
</dbReference>
<dbReference type="InterPro" id="IPR051414">
    <property type="entry name" value="Adenylate-forming_Reductase"/>
</dbReference>
<dbReference type="SUPFAM" id="SSF47336">
    <property type="entry name" value="ACP-like"/>
    <property type="match status" value="1"/>
</dbReference>
<dbReference type="GO" id="GO:0031177">
    <property type="term" value="F:phosphopantetheine binding"/>
    <property type="evidence" value="ECO:0007669"/>
    <property type="project" value="InterPro"/>
</dbReference>
<dbReference type="OrthoDB" id="429813at2759"/>
<evidence type="ECO:0000256" key="3">
    <source>
        <dbReference type="SAM" id="MobiDB-lite"/>
    </source>
</evidence>
<proteinExistence type="predicted"/>
<evidence type="ECO:0000313" key="5">
    <source>
        <dbReference type="EMBL" id="CAG8953860.1"/>
    </source>
</evidence>
<dbReference type="AlphaFoldDB" id="A0A9N9KTC2"/>
<dbReference type="Pfam" id="PF00501">
    <property type="entry name" value="AMP-binding"/>
    <property type="match status" value="1"/>
</dbReference>
<dbReference type="InterPro" id="IPR000873">
    <property type="entry name" value="AMP-dep_synth/lig_dom"/>
</dbReference>
<dbReference type="InterPro" id="IPR036291">
    <property type="entry name" value="NAD(P)-bd_dom_sf"/>
</dbReference>
<dbReference type="PROSITE" id="PS50075">
    <property type="entry name" value="CARRIER"/>
    <property type="match status" value="1"/>
</dbReference>
<keyword evidence="2" id="KW-0597">Phosphoprotein</keyword>
<feature type="domain" description="Carrier" evidence="4">
    <location>
        <begin position="604"/>
        <end position="678"/>
    </location>
</feature>
<dbReference type="SUPFAM" id="SSF51735">
    <property type="entry name" value="NAD(P)-binding Rossmann-fold domains"/>
    <property type="match status" value="1"/>
</dbReference>
<protein>
    <recommendedName>
        <fullName evidence="4">Carrier domain-containing protein</fullName>
    </recommendedName>
</protein>
<dbReference type="Pfam" id="PF00550">
    <property type="entry name" value="PP-binding"/>
    <property type="match status" value="1"/>
</dbReference>
<dbReference type="InterPro" id="IPR036736">
    <property type="entry name" value="ACP-like_sf"/>
</dbReference>
<dbReference type="InterPro" id="IPR042099">
    <property type="entry name" value="ANL_N_sf"/>
</dbReference>
<evidence type="ECO:0000256" key="2">
    <source>
        <dbReference type="ARBA" id="ARBA00022553"/>
    </source>
</evidence>
<dbReference type="InterPro" id="IPR009081">
    <property type="entry name" value="PP-bd_ACP"/>
</dbReference>
<dbReference type="PROSITE" id="PS00455">
    <property type="entry name" value="AMP_BINDING"/>
    <property type="match status" value="1"/>
</dbReference>
<dbReference type="Gene3D" id="3.40.50.720">
    <property type="entry name" value="NAD(P)-binding Rossmann-like Domain"/>
    <property type="match status" value="1"/>
</dbReference>
<dbReference type="Gene3D" id="1.10.1200.10">
    <property type="entry name" value="ACP-like"/>
    <property type="match status" value="1"/>
</dbReference>
<dbReference type="InterPro" id="IPR020845">
    <property type="entry name" value="AMP-binding_CS"/>
</dbReference>
<organism evidence="5 6">
    <name type="scientific">Hymenoscyphus fraxineus</name>
    <dbReference type="NCBI Taxonomy" id="746836"/>
    <lineage>
        <taxon>Eukaryota</taxon>
        <taxon>Fungi</taxon>
        <taxon>Dikarya</taxon>
        <taxon>Ascomycota</taxon>
        <taxon>Pezizomycotina</taxon>
        <taxon>Leotiomycetes</taxon>
        <taxon>Helotiales</taxon>
        <taxon>Helotiaceae</taxon>
        <taxon>Hymenoscyphus</taxon>
    </lineage>
</organism>
<dbReference type="Proteomes" id="UP000696280">
    <property type="component" value="Unassembled WGS sequence"/>
</dbReference>
<feature type="compositionally biased region" description="Low complexity" evidence="3">
    <location>
        <begin position="979"/>
        <end position="994"/>
    </location>
</feature>
<feature type="region of interest" description="Disordered" evidence="3">
    <location>
        <begin position="979"/>
        <end position="1003"/>
    </location>
</feature>
<sequence length="1132" mass="125150">MAPMMLDSLDVDSISSKILHICSDSTVVPPGYTSQRIKDLWWLHGHPHSKRYSNPKLVSLGALVRHDGTVFKGKKAFLYPVLTDSNTTYESMTWDEFDRITETLALFYAERLRDELKNSNLIRVQPTVALLGTGTTLEYFCTELALQKLGVRVLLLAESNAKDALHHLLEACSAVAVITDSKNSKVNTNDVKKIDMVEVLPQSFDVNYEDLDAVKFQDIGDIWERHTFIIHSSGSTGMPKPVIHTNRSMMLIARMYRLFQEFSAENWFLLFPLYHIAGISIALSGLPNGQILSFPPLVWPPSSSGIFAAWDTLSSMGNPVDLTHCAPTIIENMYEFITENGGDFSPLASLKVLQPGGAALSERVVTALTANGVNVKTTYGSTEIGPPFRSIPHTRNNPKCYSFRNLFPDNPLLEMQEVAEGSYECVVHKGFELAAELWQNTNEPYRTNDLFIQDPPGSGFFVLIGRKDDILVHSNGENTSAGPLQLEIQTSSKYINTVLALGHSKPCVSLLVELHEKYDPESDDIRAEVWNTVRAINPKYPGHSQIMECMVRLLPKGEKLPVTPKGNVKRKEAMNLYAKYVDQFYSEYTLPSTPTTNSSGFSHEAVGEYIRNILASISNTHAADIHDWTTLHDLGVNSRLALSLKATLTSQFNRPISLSTIFENPSISKLIAYFTQPSSRSITLPPSDRDSSIETVHRIISKLESEFGSWPSRATMTFPDPAKETILLTGSSGSLGTALLATLSGSSQVEKIYAMVRGPKHFAKLEKALGSRGIDLSILGKGSKVEVVNFSMQDPLLGLDLEKYSELANSVTVVVQNAWKMDFNLGVEEFEGDCLRNTMSLLRFCQAGRPKRLAFTSSISTCMGPGHIGATVPEAPIGPDPTVALSTGYAQSKYIVERITQTAAKTLRIPIHLLRVGQLAGSTKTGCWNVDEMWPIIFSTSLHPLINCIPSFSSKFVDWIPVDIAAATISDILLSPSSSLTTPTSTSPGTVPSPEKNNSITYNTHNITNPYPVPWRTVLSYLDTATHTSLPRVPMKEWVQRLSMMADSPFAQEIHGLRLLRFFEEMAAAEDSATDTNEEGAGGDRDQKGKVLMFATEKTRGISKALRECGPFCEEWIEGNVRVWRESGFLKK</sequence>
<dbReference type="InterPro" id="IPR013120">
    <property type="entry name" value="FAR_NAD-bd"/>
</dbReference>
<evidence type="ECO:0000259" key="4">
    <source>
        <dbReference type="PROSITE" id="PS50075"/>
    </source>
</evidence>
<evidence type="ECO:0000313" key="6">
    <source>
        <dbReference type="Proteomes" id="UP000696280"/>
    </source>
</evidence>
<reference evidence="5" key="1">
    <citation type="submission" date="2021-07" db="EMBL/GenBank/DDBJ databases">
        <authorList>
            <person name="Durling M."/>
        </authorList>
    </citation>
    <scope>NUCLEOTIDE SEQUENCE</scope>
</reference>
<dbReference type="EMBL" id="CAJVRL010000052">
    <property type="protein sequence ID" value="CAG8953860.1"/>
    <property type="molecule type" value="Genomic_DNA"/>
</dbReference>
<keyword evidence="1" id="KW-0596">Phosphopantetheine</keyword>
<dbReference type="PANTHER" id="PTHR43439">
    <property type="entry name" value="PHENYLACETATE-COENZYME A LIGASE"/>
    <property type="match status" value="1"/>
</dbReference>
<comment type="caution">
    <text evidence="5">The sequence shown here is derived from an EMBL/GenBank/DDBJ whole genome shotgun (WGS) entry which is preliminary data.</text>
</comment>
<dbReference type="SMART" id="SM00823">
    <property type="entry name" value="PKS_PP"/>
    <property type="match status" value="1"/>
</dbReference>
<dbReference type="PANTHER" id="PTHR43439:SF2">
    <property type="entry name" value="ENZYME, PUTATIVE (JCVI)-RELATED"/>
    <property type="match status" value="1"/>
</dbReference>
<dbReference type="Gene3D" id="3.40.50.12780">
    <property type="entry name" value="N-terminal domain of ligase-like"/>
    <property type="match status" value="1"/>
</dbReference>
<accession>A0A9N9KTC2</accession>
<name>A0A9N9KTC2_9HELO</name>
<dbReference type="InterPro" id="IPR020806">
    <property type="entry name" value="PKS_PP-bd"/>
</dbReference>
<keyword evidence="6" id="KW-1185">Reference proteome</keyword>
<dbReference type="Pfam" id="PF23562">
    <property type="entry name" value="AMP-binding_C_3"/>
    <property type="match status" value="1"/>
</dbReference>
<evidence type="ECO:0000256" key="1">
    <source>
        <dbReference type="ARBA" id="ARBA00022450"/>
    </source>
</evidence>
<gene>
    <name evidence="5" type="ORF">HYFRA_00006753</name>
</gene>
<dbReference type="Pfam" id="PF07993">
    <property type="entry name" value="NAD_binding_4"/>
    <property type="match status" value="1"/>
</dbReference>